<feature type="compositionally biased region" description="Pro residues" evidence="1">
    <location>
        <begin position="435"/>
        <end position="448"/>
    </location>
</feature>
<organism evidence="2 3">
    <name type="scientific">Penicillium argentinense</name>
    <dbReference type="NCBI Taxonomy" id="1131581"/>
    <lineage>
        <taxon>Eukaryota</taxon>
        <taxon>Fungi</taxon>
        <taxon>Dikarya</taxon>
        <taxon>Ascomycota</taxon>
        <taxon>Pezizomycotina</taxon>
        <taxon>Eurotiomycetes</taxon>
        <taxon>Eurotiomycetidae</taxon>
        <taxon>Eurotiales</taxon>
        <taxon>Aspergillaceae</taxon>
        <taxon>Penicillium</taxon>
    </lineage>
</organism>
<feature type="compositionally biased region" description="Polar residues" evidence="1">
    <location>
        <begin position="1"/>
        <end position="15"/>
    </location>
</feature>
<sequence>MTTGRINQITRSSGTCRGPRAAEADPGPRQGPPPEGGLECRYHGRGARGARPARHPRRTGGDAGGHPIAPTKPLSAGPHAGVPARSPWRAGGWLRHTALGWRVRTPWTTPADGGSHGAAPPGILVSGVASGHPSTDSSGAGDQAAPGLQALQRPPAPQLYASWALAGGAGRGCGRRSLTGAGAGQNATLTPDPERGSFRQGRSQPQPPGARRLTDTHAGQKCDTHIRSGEQARREEGVGAETEGQKGKKENKLFFSSHLFCSSHLPHLPAAHAGRRPVAAAAGPVVPRVVTPATPERPGLAGAARGRPPFALARAPPLAGHRLASHRGPCALSGSTQVPTFDWSAEPPRQVDQQPNEAGHGRSLDGKKEKYTSSRGRSRPRGESGTDAGTQLPTYRSSDRAHVPSPRRQLANIPLQAPGAAGALDGEVVPRASPSNPPTLQPPTPPTRPAQVPAANWRTPPGGGRGALGRVGASPEAPDRGSPRLPRPGAPGFPPRPSRGRRVAPVATPPPESPQWAVNLWAMHPTWIPLGSHLDWTKMKTIFHRAIPVRGDLVVCEGTTLPRQQGARAVAWGLLGTVGLGCVAQTHLSHARLWVGGEVGPPTCRAGLIALRLLSTDSPPTPAGRGRPLRPGRPAHATSPGVPPGAWARGVRTPDPSRWQHRRGGQSARGAIHYTACGRALASGRTGDPLPQAGGTSQVPPEQLAWAGPATGVRGPPDLARQLADPGLARGHPRPPPGVVRPQVSLLTHLRRLAFPQSNLGV</sequence>
<feature type="compositionally biased region" description="Basic and acidic residues" evidence="1">
    <location>
        <begin position="212"/>
        <end position="249"/>
    </location>
</feature>
<dbReference type="AlphaFoldDB" id="A0A9W9KN21"/>
<feature type="compositionally biased region" description="Polar residues" evidence="1">
    <location>
        <begin position="387"/>
        <end position="396"/>
    </location>
</feature>
<feature type="region of interest" description="Disordered" evidence="1">
    <location>
        <begin position="683"/>
        <end position="741"/>
    </location>
</feature>
<comment type="caution">
    <text evidence="2">The sequence shown here is derived from an EMBL/GenBank/DDBJ whole genome shotgun (WGS) entry which is preliminary data.</text>
</comment>
<feature type="region of interest" description="Disordered" evidence="1">
    <location>
        <begin position="289"/>
        <end position="406"/>
    </location>
</feature>
<evidence type="ECO:0000256" key="1">
    <source>
        <dbReference type="SAM" id="MobiDB-lite"/>
    </source>
</evidence>
<dbReference type="EMBL" id="JAPQKI010000001">
    <property type="protein sequence ID" value="KAJ5112859.1"/>
    <property type="molecule type" value="Genomic_DNA"/>
</dbReference>
<evidence type="ECO:0000313" key="3">
    <source>
        <dbReference type="Proteomes" id="UP001149074"/>
    </source>
</evidence>
<feature type="compositionally biased region" description="Pro residues" evidence="1">
    <location>
        <begin position="485"/>
        <end position="497"/>
    </location>
</feature>
<feature type="region of interest" description="Disordered" evidence="1">
    <location>
        <begin position="105"/>
        <end position="148"/>
    </location>
</feature>
<feature type="region of interest" description="Disordered" evidence="1">
    <location>
        <begin position="425"/>
        <end position="511"/>
    </location>
</feature>
<feature type="region of interest" description="Disordered" evidence="1">
    <location>
        <begin position="176"/>
        <end position="249"/>
    </location>
</feature>
<gene>
    <name evidence="2" type="ORF">N7532_000904</name>
</gene>
<reference evidence="2" key="1">
    <citation type="submission" date="2022-11" db="EMBL/GenBank/DDBJ databases">
        <authorList>
            <person name="Petersen C."/>
        </authorList>
    </citation>
    <scope>NUCLEOTIDE SEQUENCE</scope>
    <source>
        <strain evidence="2">IBT 30761</strain>
    </source>
</reference>
<dbReference type="Proteomes" id="UP001149074">
    <property type="component" value="Unassembled WGS sequence"/>
</dbReference>
<feature type="compositionally biased region" description="Basic and acidic residues" evidence="1">
    <location>
        <begin position="359"/>
        <end position="372"/>
    </location>
</feature>
<feature type="region of interest" description="Disordered" evidence="1">
    <location>
        <begin position="1"/>
        <end position="88"/>
    </location>
</feature>
<feature type="region of interest" description="Disordered" evidence="1">
    <location>
        <begin position="615"/>
        <end position="668"/>
    </location>
</feature>
<proteinExistence type="predicted"/>
<evidence type="ECO:0000313" key="2">
    <source>
        <dbReference type="EMBL" id="KAJ5112859.1"/>
    </source>
</evidence>
<feature type="compositionally biased region" description="Basic residues" evidence="1">
    <location>
        <begin position="43"/>
        <end position="58"/>
    </location>
</feature>
<keyword evidence="3" id="KW-1185">Reference proteome</keyword>
<reference evidence="2" key="2">
    <citation type="journal article" date="2023" name="IMA Fungus">
        <title>Comparative genomic study of the Penicillium genus elucidates a diverse pangenome and 15 lateral gene transfer events.</title>
        <authorList>
            <person name="Petersen C."/>
            <person name="Sorensen T."/>
            <person name="Nielsen M.R."/>
            <person name="Sondergaard T.E."/>
            <person name="Sorensen J.L."/>
            <person name="Fitzpatrick D.A."/>
            <person name="Frisvad J.C."/>
            <person name="Nielsen K.L."/>
        </authorList>
    </citation>
    <scope>NUCLEOTIDE SEQUENCE</scope>
    <source>
        <strain evidence="2">IBT 30761</strain>
    </source>
</reference>
<accession>A0A9W9KN21</accession>
<protein>
    <submittedName>
        <fullName evidence="2">Uncharacterized protein</fullName>
    </submittedName>
</protein>
<feature type="compositionally biased region" description="Low complexity" evidence="1">
    <location>
        <begin position="289"/>
        <end position="320"/>
    </location>
</feature>
<name>A0A9W9KN21_9EURO</name>